<dbReference type="Proteomes" id="UP000735302">
    <property type="component" value="Unassembled WGS sequence"/>
</dbReference>
<reference evidence="1 2" key="1">
    <citation type="journal article" date="2021" name="Elife">
        <title>Chloroplast acquisition without the gene transfer in kleptoplastic sea slugs, Plakobranchus ocellatus.</title>
        <authorList>
            <person name="Maeda T."/>
            <person name="Takahashi S."/>
            <person name="Yoshida T."/>
            <person name="Shimamura S."/>
            <person name="Takaki Y."/>
            <person name="Nagai Y."/>
            <person name="Toyoda A."/>
            <person name="Suzuki Y."/>
            <person name="Arimoto A."/>
            <person name="Ishii H."/>
            <person name="Satoh N."/>
            <person name="Nishiyama T."/>
            <person name="Hasebe M."/>
            <person name="Maruyama T."/>
            <person name="Minagawa J."/>
            <person name="Obokata J."/>
            <person name="Shigenobu S."/>
        </authorList>
    </citation>
    <scope>NUCLEOTIDE SEQUENCE [LARGE SCALE GENOMIC DNA]</scope>
</reference>
<evidence type="ECO:0000313" key="2">
    <source>
        <dbReference type="Proteomes" id="UP000735302"/>
    </source>
</evidence>
<proteinExistence type="predicted"/>
<dbReference type="EMBL" id="BLXT01003145">
    <property type="protein sequence ID" value="GFO00783.1"/>
    <property type="molecule type" value="Genomic_DNA"/>
</dbReference>
<keyword evidence="2" id="KW-1185">Reference proteome</keyword>
<comment type="caution">
    <text evidence="1">The sequence shown here is derived from an EMBL/GenBank/DDBJ whole genome shotgun (WGS) entry which is preliminary data.</text>
</comment>
<accession>A0AAV4A253</accession>
<name>A0AAV4A253_9GAST</name>
<sequence length="115" mass="13058">MLRLKLFYGLFFQELWTGRASGCVVFVTDYAFGFSGTVTFDITTLATSNTHSSAFLTPVLALAIALPLIAMHTERYVCSDIKSRYHSGRILLGDFWLQRSRRRCLFEFCPHPDAP</sequence>
<gene>
    <name evidence="1" type="ORF">PoB_002728800</name>
</gene>
<evidence type="ECO:0000313" key="1">
    <source>
        <dbReference type="EMBL" id="GFO00783.1"/>
    </source>
</evidence>
<dbReference type="AlphaFoldDB" id="A0AAV4A253"/>
<organism evidence="1 2">
    <name type="scientific">Plakobranchus ocellatus</name>
    <dbReference type="NCBI Taxonomy" id="259542"/>
    <lineage>
        <taxon>Eukaryota</taxon>
        <taxon>Metazoa</taxon>
        <taxon>Spiralia</taxon>
        <taxon>Lophotrochozoa</taxon>
        <taxon>Mollusca</taxon>
        <taxon>Gastropoda</taxon>
        <taxon>Heterobranchia</taxon>
        <taxon>Euthyneura</taxon>
        <taxon>Panpulmonata</taxon>
        <taxon>Sacoglossa</taxon>
        <taxon>Placobranchoidea</taxon>
        <taxon>Plakobranchidae</taxon>
        <taxon>Plakobranchus</taxon>
    </lineage>
</organism>
<protein>
    <submittedName>
        <fullName evidence="1">Uncharacterized protein</fullName>
    </submittedName>
</protein>